<evidence type="ECO:0000259" key="11">
    <source>
        <dbReference type="PROSITE" id="PS50878"/>
    </source>
</evidence>
<dbReference type="Pfam" id="PF00098">
    <property type="entry name" value="zf-CCHC"/>
    <property type="match status" value="1"/>
</dbReference>
<dbReference type="InterPro" id="IPR043502">
    <property type="entry name" value="DNA/RNA_pol_sf"/>
</dbReference>
<dbReference type="PROSITE" id="PS50158">
    <property type="entry name" value="ZF_CCHC"/>
    <property type="match status" value="1"/>
</dbReference>
<dbReference type="InterPro" id="IPR036875">
    <property type="entry name" value="Znf_CCHC_sf"/>
</dbReference>
<keyword evidence="1" id="KW-0645">Protease</keyword>
<dbReference type="PANTHER" id="PTHR24559">
    <property type="entry name" value="TRANSPOSON TY3-I GAG-POL POLYPROTEIN"/>
    <property type="match status" value="1"/>
</dbReference>
<keyword evidence="13" id="KW-1185">Reference proteome</keyword>
<gene>
    <name evidence="12" type="ORF">QYE76_039683</name>
</gene>
<dbReference type="Gene3D" id="3.30.70.270">
    <property type="match status" value="2"/>
</dbReference>
<feature type="region of interest" description="Disordered" evidence="9">
    <location>
        <begin position="285"/>
        <end position="307"/>
    </location>
</feature>
<keyword evidence="2" id="KW-0808">Transferase</keyword>
<evidence type="ECO:0000256" key="9">
    <source>
        <dbReference type="SAM" id="MobiDB-lite"/>
    </source>
</evidence>
<evidence type="ECO:0000313" key="12">
    <source>
        <dbReference type="EMBL" id="KAK1678835.1"/>
    </source>
</evidence>
<evidence type="ECO:0000256" key="4">
    <source>
        <dbReference type="ARBA" id="ARBA00022722"/>
    </source>
</evidence>
<sequence>MAQVLNNIETNRLRNEQLLERVAQNTERRPDNCVTLGDFIRALPPVFTHPKEPLDADDWLRTIERKFNALHVPPGERVNFATYQLEGAAGSWWEGFLALQAPGHDVTWEEFVTAFRAAYIPKTVMDIKRREFLDFTQGKLDVETYGREFTQLSRYAPRDVVDDADKQDLFRKGLNPELRYEMLPFTFQSFQDLHNRALLMENGRKDMEKSKKREEGDSRASSSHNKKRRVWIPYSAVPRAPYAPRSSGNNSKPPSGGSSYRPAMGTVPSGACYSCGQPGHYSKECPQKSAGRGYSQPKKDDKYPSGRARLTHVSADEAEEDPSVLMDVFPEELPGMPPDRSVDFVIELVPGTAPVSRRPYRMPPEELVELKKQLEELEEKNFIQPSTSSWGCPALFVKKRDTNIPRLVVDYRPLNAVTIKNKYPLPIINDLFDQLSGATVFSKMDLRSGYHQIKIRKEDIPKTAFTTRYGLYEYTVMSFGLTNAPATFMRLMNSVFMEYLDKFVVVYIDDILIYSKTEDEHEEHLRLVLTKLREHRLYAKFSKCEFWLKELIFLGHVISEKGVAVIPDKVQAVLDWKTPKSAKEIRSFLGLAGYYRRFIENFSKIAKPMTDLLKKDKKFEWSEKAEESFQETKSKQSITLATRYRSGTPPISIGRVYQSIAGRRGTRANRSPGSPALRCCSSLLAGGFDGDEELPEDYKKKYDEIKAIFEADLIGSFTKTRSRGIRWKGFSPDGALDGVDLSTPSEERTRALRQEVNYMAAHSLHRHSESLVNTLERIAVRVVQEIMKHQYSPSGPVLGTHQGELPFQTRPPLPFALVAPEPRGSPAFVVHKIGGDPADYQFMLEPPKEIPHGYTCLYVPDCNNLARTNQITAGGISGATGGISGVTGGIAGGDADKQAWLAKYATAADQQISAPAAPTVDQISAILRDQFGMVPKRRAIGYSKPYPNECFERIADLVQMTRRGGSVEYIQRFRTVRNRCYSARLNEKEAVDLAVVGLASPIKDMASQAEYTSLAHMVQKLSLYEQRHPELYQDKFKRPVSLIEVEEDEDSAGDQEVAVAEWARGANPVSCKWVKPQGRARGFDFDVSKAEQIFDLLLKEKQLKLPEGHRVPTAQEMNGRPYCKWHHSFTHTTSDCKVLRQQIQMAIEQGRLIFSQYAMKVDTQPFPAVNMVEYSYPTRRQPDFSFSINMAGPVYHYGKDKEESSRSRGKDKEEAGSRDRPRYDDKRYVTEDQVRSVRYQRPLSSTFLTNMSISMTNADGDGKLGMGLHGDELEEIDIGPGDKPRPTFISKKLDPHRGVDDSSLKEYPDCFAWDYTEMPGLDRSIIEHRLPLMKGFRPFLQRARQMKAEVLEEVKKEIEKMLAAGFIRPCRYAEWISSVVPVEKKDGRMRVAIDFRDLNRATPKDEYPMP</sequence>
<evidence type="ECO:0000256" key="8">
    <source>
        <dbReference type="PROSITE-ProRule" id="PRU00047"/>
    </source>
</evidence>
<name>A0AAD8TAC5_LOLMU</name>
<dbReference type="SUPFAM" id="SSF57756">
    <property type="entry name" value="Retrovirus zinc finger-like domains"/>
    <property type="match status" value="1"/>
</dbReference>
<dbReference type="InterPro" id="IPR053134">
    <property type="entry name" value="RNA-dir_DNA_polymerase"/>
</dbReference>
<dbReference type="GO" id="GO:0003964">
    <property type="term" value="F:RNA-directed DNA polymerase activity"/>
    <property type="evidence" value="ECO:0007669"/>
    <property type="project" value="UniProtKB-KW"/>
</dbReference>
<feature type="compositionally biased region" description="Low complexity" evidence="9">
    <location>
        <begin position="246"/>
        <end position="259"/>
    </location>
</feature>
<dbReference type="Gene3D" id="4.10.60.10">
    <property type="entry name" value="Zinc finger, CCHC-type"/>
    <property type="match status" value="1"/>
</dbReference>
<dbReference type="GO" id="GO:0004519">
    <property type="term" value="F:endonuclease activity"/>
    <property type="evidence" value="ECO:0007669"/>
    <property type="project" value="UniProtKB-KW"/>
</dbReference>
<dbReference type="PROSITE" id="PS50878">
    <property type="entry name" value="RT_POL"/>
    <property type="match status" value="1"/>
</dbReference>
<keyword evidence="6" id="KW-0378">Hydrolase</keyword>
<dbReference type="InterPro" id="IPR001878">
    <property type="entry name" value="Znf_CCHC"/>
</dbReference>
<dbReference type="InterPro" id="IPR005162">
    <property type="entry name" value="Retrotrans_gag_dom"/>
</dbReference>
<dbReference type="EMBL" id="JAUUTY010000002">
    <property type="protein sequence ID" value="KAK1678835.1"/>
    <property type="molecule type" value="Genomic_DNA"/>
</dbReference>
<keyword evidence="8" id="KW-0862">Zinc</keyword>
<dbReference type="SUPFAM" id="SSF56672">
    <property type="entry name" value="DNA/RNA polymerases"/>
    <property type="match status" value="2"/>
</dbReference>
<dbReference type="PANTHER" id="PTHR24559:SF444">
    <property type="entry name" value="REVERSE TRANSCRIPTASE DOMAIN-CONTAINING PROTEIN"/>
    <property type="match status" value="1"/>
</dbReference>
<accession>A0AAD8TAC5</accession>
<dbReference type="GO" id="GO:0008233">
    <property type="term" value="F:peptidase activity"/>
    <property type="evidence" value="ECO:0007669"/>
    <property type="project" value="UniProtKB-KW"/>
</dbReference>
<feature type="domain" description="CCHC-type" evidence="10">
    <location>
        <begin position="272"/>
        <end position="287"/>
    </location>
</feature>
<organism evidence="12 13">
    <name type="scientific">Lolium multiflorum</name>
    <name type="common">Italian ryegrass</name>
    <name type="synonym">Lolium perenne subsp. multiflorum</name>
    <dbReference type="NCBI Taxonomy" id="4521"/>
    <lineage>
        <taxon>Eukaryota</taxon>
        <taxon>Viridiplantae</taxon>
        <taxon>Streptophyta</taxon>
        <taxon>Embryophyta</taxon>
        <taxon>Tracheophyta</taxon>
        <taxon>Spermatophyta</taxon>
        <taxon>Magnoliopsida</taxon>
        <taxon>Liliopsida</taxon>
        <taxon>Poales</taxon>
        <taxon>Poaceae</taxon>
        <taxon>BOP clade</taxon>
        <taxon>Pooideae</taxon>
        <taxon>Poodae</taxon>
        <taxon>Poeae</taxon>
        <taxon>Poeae Chloroplast Group 2 (Poeae type)</taxon>
        <taxon>Loliodinae</taxon>
        <taxon>Loliinae</taxon>
        <taxon>Lolium</taxon>
    </lineage>
</organism>
<keyword evidence="8" id="KW-0479">Metal-binding</keyword>
<dbReference type="Gene3D" id="3.10.10.10">
    <property type="entry name" value="HIV Type 1 Reverse Transcriptase, subunit A, domain 1"/>
    <property type="match status" value="2"/>
</dbReference>
<dbReference type="SMART" id="SM00343">
    <property type="entry name" value="ZnF_C2HC"/>
    <property type="match status" value="1"/>
</dbReference>
<feature type="region of interest" description="Disordered" evidence="9">
    <location>
        <begin position="1197"/>
        <end position="1227"/>
    </location>
</feature>
<evidence type="ECO:0000256" key="3">
    <source>
        <dbReference type="ARBA" id="ARBA00022695"/>
    </source>
</evidence>
<dbReference type="Pfam" id="PF00078">
    <property type="entry name" value="RVT_1"/>
    <property type="match status" value="1"/>
</dbReference>
<dbReference type="CDD" id="cd01647">
    <property type="entry name" value="RT_LTR"/>
    <property type="match status" value="1"/>
</dbReference>
<comment type="caution">
    <text evidence="12">The sequence shown here is derived from an EMBL/GenBank/DDBJ whole genome shotgun (WGS) entry which is preliminary data.</text>
</comment>
<keyword evidence="3" id="KW-0548">Nucleotidyltransferase</keyword>
<dbReference type="FunFam" id="3.10.10.10:FF:000007">
    <property type="entry name" value="Retrovirus-related Pol polyprotein from transposon 17.6-like Protein"/>
    <property type="match status" value="1"/>
</dbReference>
<dbReference type="InterPro" id="IPR043128">
    <property type="entry name" value="Rev_trsase/Diguanyl_cyclase"/>
</dbReference>
<keyword evidence="4" id="KW-0540">Nuclease</keyword>
<keyword evidence="8" id="KW-0863">Zinc-finger</keyword>
<proteinExistence type="predicted"/>
<dbReference type="FunFam" id="3.30.70.270:FF:000020">
    <property type="entry name" value="Transposon Tf2-6 polyprotein-like Protein"/>
    <property type="match status" value="1"/>
</dbReference>
<dbReference type="GO" id="GO:0008270">
    <property type="term" value="F:zinc ion binding"/>
    <property type="evidence" value="ECO:0007669"/>
    <property type="project" value="UniProtKB-KW"/>
</dbReference>
<dbReference type="Pfam" id="PF03732">
    <property type="entry name" value="Retrotrans_gag"/>
    <property type="match status" value="1"/>
</dbReference>
<feature type="region of interest" description="Disordered" evidence="9">
    <location>
        <begin position="205"/>
        <end position="262"/>
    </location>
</feature>
<dbReference type="GO" id="GO:0003676">
    <property type="term" value="F:nucleic acid binding"/>
    <property type="evidence" value="ECO:0007669"/>
    <property type="project" value="InterPro"/>
</dbReference>
<dbReference type="Proteomes" id="UP001231189">
    <property type="component" value="Unassembled WGS sequence"/>
</dbReference>
<reference evidence="12" key="1">
    <citation type="submission" date="2023-07" db="EMBL/GenBank/DDBJ databases">
        <title>A chromosome-level genome assembly of Lolium multiflorum.</title>
        <authorList>
            <person name="Chen Y."/>
            <person name="Copetti D."/>
            <person name="Kolliker R."/>
            <person name="Studer B."/>
        </authorList>
    </citation>
    <scope>NUCLEOTIDE SEQUENCE</scope>
    <source>
        <strain evidence="12">02402/16</strain>
        <tissue evidence="12">Leaf</tissue>
    </source>
</reference>
<protein>
    <submittedName>
        <fullName evidence="12">Uncharacterized protein</fullName>
    </submittedName>
</protein>
<keyword evidence="5" id="KW-0255">Endonuclease</keyword>
<dbReference type="GO" id="GO:0006508">
    <property type="term" value="P:proteolysis"/>
    <property type="evidence" value="ECO:0007669"/>
    <property type="project" value="UniProtKB-KW"/>
</dbReference>
<dbReference type="InterPro" id="IPR000477">
    <property type="entry name" value="RT_dom"/>
</dbReference>
<feature type="compositionally biased region" description="Basic and acidic residues" evidence="9">
    <location>
        <begin position="205"/>
        <end position="218"/>
    </location>
</feature>
<evidence type="ECO:0000256" key="7">
    <source>
        <dbReference type="ARBA" id="ARBA00022918"/>
    </source>
</evidence>
<evidence type="ECO:0000259" key="10">
    <source>
        <dbReference type="PROSITE" id="PS50158"/>
    </source>
</evidence>
<evidence type="ECO:0000256" key="2">
    <source>
        <dbReference type="ARBA" id="ARBA00022679"/>
    </source>
</evidence>
<keyword evidence="7" id="KW-0695">RNA-directed DNA polymerase</keyword>
<evidence type="ECO:0000256" key="1">
    <source>
        <dbReference type="ARBA" id="ARBA00022670"/>
    </source>
</evidence>
<evidence type="ECO:0000256" key="6">
    <source>
        <dbReference type="ARBA" id="ARBA00022801"/>
    </source>
</evidence>
<evidence type="ECO:0000256" key="5">
    <source>
        <dbReference type="ARBA" id="ARBA00022759"/>
    </source>
</evidence>
<evidence type="ECO:0000313" key="13">
    <source>
        <dbReference type="Proteomes" id="UP001231189"/>
    </source>
</evidence>
<feature type="domain" description="Reverse transcriptase" evidence="11">
    <location>
        <begin position="378"/>
        <end position="558"/>
    </location>
</feature>